<accession>A0ABN8QBE7</accession>
<reference evidence="2 3" key="1">
    <citation type="submission" date="2022-05" db="EMBL/GenBank/DDBJ databases">
        <authorList>
            <consortium name="Genoscope - CEA"/>
            <person name="William W."/>
        </authorList>
    </citation>
    <scope>NUCLEOTIDE SEQUENCE [LARGE SCALE GENOMIC DNA]</scope>
</reference>
<evidence type="ECO:0000313" key="2">
    <source>
        <dbReference type="EMBL" id="CAH3161207.1"/>
    </source>
</evidence>
<organism evidence="2 3">
    <name type="scientific">Porites evermanni</name>
    <dbReference type="NCBI Taxonomy" id="104178"/>
    <lineage>
        <taxon>Eukaryota</taxon>
        <taxon>Metazoa</taxon>
        <taxon>Cnidaria</taxon>
        <taxon>Anthozoa</taxon>
        <taxon>Hexacorallia</taxon>
        <taxon>Scleractinia</taxon>
        <taxon>Fungiina</taxon>
        <taxon>Poritidae</taxon>
        <taxon>Porites</taxon>
    </lineage>
</organism>
<dbReference type="Proteomes" id="UP001159427">
    <property type="component" value="Unassembled WGS sequence"/>
</dbReference>
<dbReference type="EMBL" id="CALNXI010001234">
    <property type="protein sequence ID" value="CAH3161207.1"/>
    <property type="molecule type" value="Genomic_DNA"/>
</dbReference>
<proteinExistence type="predicted"/>
<gene>
    <name evidence="2" type="ORF">PEVE_00003866</name>
</gene>
<keyword evidence="3" id="KW-1185">Reference proteome</keyword>
<feature type="region of interest" description="Disordered" evidence="1">
    <location>
        <begin position="95"/>
        <end position="128"/>
    </location>
</feature>
<sequence length="128" mass="14613">MNLFPVNNEAWERKQNSVSSELQFEDLWLSGDGSCESDWNLLHVKWIAIVQHTANIHLQGSLDLYQECPYPLIPREEARTKNGQFGNVITIPVCPVISPSRDSDDKESESDSDSDYEDEHSKEDGHDH</sequence>
<feature type="compositionally biased region" description="Acidic residues" evidence="1">
    <location>
        <begin position="105"/>
        <end position="118"/>
    </location>
</feature>
<name>A0ABN8QBE7_9CNID</name>
<comment type="caution">
    <text evidence="2">The sequence shown here is derived from an EMBL/GenBank/DDBJ whole genome shotgun (WGS) entry which is preliminary data.</text>
</comment>
<evidence type="ECO:0000256" key="1">
    <source>
        <dbReference type="SAM" id="MobiDB-lite"/>
    </source>
</evidence>
<feature type="compositionally biased region" description="Basic and acidic residues" evidence="1">
    <location>
        <begin position="119"/>
        <end position="128"/>
    </location>
</feature>
<evidence type="ECO:0000313" key="3">
    <source>
        <dbReference type="Proteomes" id="UP001159427"/>
    </source>
</evidence>
<protein>
    <submittedName>
        <fullName evidence="2">Uncharacterized protein</fullName>
    </submittedName>
</protein>